<evidence type="ECO:0000256" key="10">
    <source>
        <dbReference type="RuleBase" id="RU366026"/>
    </source>
</evidence>
<evidence type="ECO:0000256" key="4">
    <source>
        <dbReference type="ARBA" id="ARBA00022741"/>
    </source>
</evidence>
<dbReference type="AlphaFoldDB" id="A0A8K0AI97"/>
<dbReference type="Proteomes" id="UP000799049">
    <property type="component" value="Unassembled WGS sequence"/>
</dbReference>
<dbReference type="Gene3D" id="1.20.1200.10">
    <property type="entry name" value="Cobalamin adenosyltransferase-like"/>
    <property type="match status" value="1"/>
</dbReference>
<dbReference type="InterPro" id="IPR016030">
    <property type="entry name" value="CblAdoTrfase-like"/>
</dbReference>
<dbReference type="EMBL" id="VRVR01000011">
    <property type="protein sequence ID" value="KAF0852891.1"/>
    <property type="molecule type" value="Genomic_DNA"/>
</dbReference>
<dbReference type="PANTHER" id="PTHR12213:SF0">
    <property type="entry name" value="CORRINOID ADENOSYLTRANSFERASE MMAB"/>
    <property type="match status" value="1"/>
</dbReference>
<evidence type="ECO:0000256" key="2">
    <source>
        <dbReference type="ARBA" id="ARBA00011233"/>
    </source>
</evidence>
<sequence>MFRLPRPLTIPTVFLVRRVVSRSTCVARSMTDDSAAPTAAQDVKKSKIYTRTGDRGTSGLFNGTRASKDNMFFEALGTTDEVNAVLGVAREYLQSPISSLPTSAVLATLDEQLSVIQSRLLDLGSAIATPIPTSDSDLLKRVQFPHAHVADIESWIDVWDSQLPPLTNFILPSGGLASAHLHHGRTVCRRAERSVVQLVREDQIPAVVQIYLNRLSDYLFVVARIAAKEHGRPEHVYKKQIADTSQ</sequence>
<dbReference type="SUPFAM" id="SSF89028">
    <property type="entry name" value="Cobalamin adenosyltransferase-like"/>
    <property type="match status" value="1"/>
</dbReference>
<comment type="catalytic activity">
    <reaction evidence="6">
        <text>cob(I)alamin-[corrinoid adenosyltransferase] + ATP = apo-[corrinoid adenosyltransferase] + adenosylcob(III)alamin + triphosphate</text>
        <dbReference type="Rhea" id="RHEA:56796"/>
        <dbReference type="Rhea" id="RHEA-COMP:14743"/>
        <dbReference type="Rhea" id="RHEA-COMP:14744"/>
        <dbReference type="ChEBI" id="CHEBI:18036"/>
        <dbReference type="ChEBI" id="CHEBI:18408"/>
        <dbReference type="ChEBI" id="CHEBI:30616"/>
        <dbReference type="ChEBI" id="CHEBI:60488"/>
        <dbReference type="ChEBI" id="CHEBI:83228"/>
    </reaction>
    <physiologicalReaction direction="left-to-right" evidence="6">
        <dbReference type="Rhea" id="RHEA:56797"/>
    </physiologicalReaction>
</comment>
<evidence type="ECO:0000256" key="6">
    <source>
        <dbReference type="ARBA" id="ARBA00051988"/>
    </source>
</evidence>
<feature type="domain" description="Cobalamin adenosyltransferase-like" evidence="11">
    <location>
        <begin position="48"/>
        <end position="225"/>
    </location>
</feature>
<protein>
    <recommendedName>
        <fullName evidence="8">Corrinoid adenosyltransferase MMAB</fullName>
    </recommendedName>
    <alternativeName>
        <fullName evidence="9">ATP:co(I)rrinoid adenosyltransferase MMAB</fullName>
    </alternativeName>
</protein>
<organism evidence="12 13">
    <name type="scientific">Andalucia godoyi</name>
    <name type="common">Flagellate</name>
    <dbReference type="NCBI Taxonomy" id="505711"/>
    <lineage>
        <taxon>Eukaryota</taxon>
        <taxon>Discoba</taxon>
        <taxon>Jakobida</taxon>
        <taxon>Andalucina</taxon>
        <taxon>Andaluciidae</taxon>
        <taxon>Andalucia</taxon>
    </lineage>
</organism>
<evidence type="ECO:0000256" key="9">
    <source>
        <dbReference type="ARBA" id="ARBA00075216"/>
    </source>
</evidence>
<gene>
    <name evidence="12" type="ORF">ANDGO_07500</name>
</gene>
<evidence type="ECO:0000259" key="11">
    <source>
        <dbReference type="Pfam" id="PF01923"/>
    </source>
</evidence>
<evidence type="ECO:0000313" key="13">
    <source>
        <dbReference type="Proteomes" id="UP000799049"/>
    </source>
</evidence>
<comment type="caution">
    <text evidence="12">The sequence shown here is derived from an EMBL/GenBank/DDBJ whole genome shotgun (WGS) entry which is preliminary data.</text>
</comment>
<dbReference type="NCBIfam" id="TIGR00636">
    <property type="entry name" value="PduO_Nterm"/>
    <property type="match status" value="1"/>
</dbReference>
<keyword evidence="13" id="KW-1185">Reference proteome</keyword>
<evidence type="ECO:0000313" key="12">
    <source>
        <dbReference type="EMBL" id="KAF0852891.1"/>
    </source>
</evidence>
<dbReference type="PANTHER" id="PTHR12213">
    <property type="entry name" value="CORRINOID ADENOSYLTRANSFERASE"/>
    <property type="match status" value="1"/>
</dbReference>
<evidence type="ECO:0000256" key="8">
    <source>
        <dbReference type="ARBA" id="ARBA00071654"/>
    </source>
</evidence>
<comment type="subunit">
    <text evidence="2">Homotrimer.</text>
</comment>
<evidence type="ECO:0000256" key="7">
    <source>
        <dbReference type="ARBA" id="ARBA00056747"/>
    </source>
</evidence>
<keyword evidence="5 10" id="KW-0067">ATP-binding</keyword>
<dbReference type="InterPro" id="IPR036451">
    <property type="entry name" value="CblAdoTrfase-like_sf"/>
</dbReference>
<dbReference type="OrthoDB" id="549173at2759"/>
<evidence type="ECO:0000256" key="1">
    <source>
        <dbReference type="ARBA" id="ARBA00007487"/>
    </source>
</evidence>
<dbReference type="GO" id="GO:0005524">
    <property type="term" value="F:ATP binding"/>
    <property type="evidence" value="ECO:0007669"/>
    <property type="project" value="UniProtKB-UniRule"/>
</dbReference>
<dbReference type="Pfam" id="PF01923">
    <property type="entry name" value="Cob_adeno_trans"/>
    <property type="match status" value="1"/>
</dbReference>
<evidence type="ECO:0000256" key="5">
    <source>
        <dbReference type="ARBA" id="ARBA00022840"/>
    </source>
</evidence>
<accession>A0A8K0AI97</accession>
<keyword evidence="4 10" id="KW-0547">Nucleotide-binding</keyword>
<dbReference type="GO" id="GO:0008817">
    <property type="term" value="F:corrinoid adenosyltransferase activity"/>
    <property type="evidence" value="ECO:0007669"/>
    <property type="project" value="UniProtKB-ARBA"/>
</dbReference>
<name>A0A8K0AI97_ANDGO</name>
<reference evidence="12" key="1">
    <citation type="submission" date="2019-09" db="EMBL/GenBank/DDBJ databases">
        <title>The Mitochondrial Proteome of the Jakobid, Andalucia godoyi, a Protist With the Most Gene-Rich and Bacteria-Like Mitochondrial Genome.</title>
        <authorList>
            <person name="Gray M.W."/>
            <person name="Burger G."/>
            <person name="Derelle R."/>
            <person name="Klimes V."/>
            <person name="Leger M."/>
            <person name="Sarrasin M."/>
            <person name="Vlcek C."/>
            <person name="Roger A.J."/>
            <person name="Elias M."/>
            <person name="Lang B.F."/>
        </authorList>
    </citation>
    <scope>NUCLEOTIDE SEQUENCE</scope>
    <source>
        <strain evidence="12">And28</strain>
    </source>
</reference>
<evidence type="ECO:0000256" key="3">
    <source>
        <dbReference type="ARBA" id="ARBA00022679"/>
    </source>
</evidence>
<proteinExistence type="inferred from homology"/>
<dbReference type="InterPro" id="IPR029499">
    <property type="entry name" value="PduO-typ"/>
</dbReference>
<dbReference type="FunFam" id="1.20.1200.10:FF:000001">
    <property type="entry name" value="Cob(I)yrinic acid a,c-diamide adenosyltransferase"/>
    <property type="match status" value="1"/>
</dbReference>
<keyword evidence="3 10" id="KW-0808">Transferase</keyword>
<comment type="function">
    <text evidence="7">Converts cob(I)alamin to adenosylcobalamin (adenosylcob(III)alamin), a coenzyme for methylmalonyl-CoA mutase, therefore participates in the final step of the vitamin B12 conversion. Generates adenosylcobalamin (AdoCbl) and directly delivers the cofactor to MUT in a transfer that is stimulated by ATP-binding to MMAB and gated by MMAA.</text>
</comment>
<comment type="similarity">
    <text evidence="1 10">Belongs to the Cob(I)alamin adenosyltransferase family.</text>
</comment>
<dbReference type="GO" id="GO:0009235">
    <property type="term" value="P:cobalamin metabolic process"/>
    <property type="evidence" value="ECO:0007669"/>
    <property type="project" value="UniProtKB-ARBA"/>
</dbReference>